<keyword evidence="2" id="KW-0812">Transmembrane</keyword>
<evidence type="ECO:0000256" key="2">
    <source>
        <dbReference type="SAM" id="Phobius"/>
    </source>
</evidence>
<evidence type="ECO:0000313" key="4">
    <source>
        <dbReference type="EMBL" id="OGF31879.1"/>
    </source>
</evidence>
<keyword evidence="1" id="KW-0732">Signal</keyword>
<evidence type="ECO:0000259" key="3">
    <source>
        <dbReference type="Pfam" id="PF13205"/>
    </source>
</evidence>
<keyword evidence="2" id="KW-1133">Transmembrane helix</keyword>
<dbReference type="EMBL" id="MFGJ01000007">
    <property type="protein sequence ID" value="OGF31879.1"/>
    <property type="molecule type" value="Genomic_DNA"/>
</dbReference>
<dbReference type="Proteomes" id="UP000179001">
    <property type="component" value="Unassembled WGS sequence"/>
</dbReference>
<keyword evidence="2" id="KW-0472">Membrane</keyword>
<dbReference type="InterPro" id="IPR032812">
    <property type="entry name" value="SbsA_Ig"/>
</dbReference>
<reference evidence="4 5" key="1">
    <citation type="journal article" date="2016" name="Nat. Commun.">
        <title>Thousands of microbial genomes shed light on interconnected biogeochemical processes in an aquifer system.</title>
        <authorList>
            <person name="Anantharaman K."/>
            <person name="Brown C.T."/>
            <person name="Hug L.A."/>
            <person name="Sharon I."/>
            <person name="Castelle C.J."/>
            <person name="Probst A.J."/>
            <person name="Thomas B.C."/>
            <person name="Singh A."/>
            <person name="Wilkins M.J."/>
            <person name="Karaoz U."/>
            <person name="Brodie E.L."/>
            <person name="Williams K.H."/>
            <person name="Hubbard S.S."/>
            <person name="Banfield J.F."/>
        </authorList>
    </citation>
    <scope>NUCLEOTIDE SEQUENCE [LARGE SCALE GENOMIC DNA]</scope>
</reference>
<evidence type="ECO:0000256" key="1">
    <source>
        <dbReference type="ARBA" id="ARBA00022729"/>
    </source>
</evidence>
<feature type="transmembrane region" description="Helical" evidence="2">
    <location>
        <begin position="108"/>
        <end position="130"/>
    </location>
</feature>
<feature type="transmembrane region" description="Helical" evidence="2">
    <location>
        <begin position="63"/>
        <end position="87"/>
    </location>
</feature>
<gene>
    <name evidence="4" type="ORF">A2478_05345</name>
</gene>
<proteinExistence type="predicted"/>
<name>A0A1F5SYZ4_9BACT</name>
<accession>A0A1F5SYZ4</accession>
<evidence type="ECO:0000313" key="5">
    <source>
        <dbReference type="Proteomes" id="UP000179001"/>
    </source>
</evidence>
<organism evidence="4 5">
    <name type="scientific">Candidatus Falkowbacteria bacterium RIFOXYC2_FULL_36_12</name>
    <dbReference type="NCBI Taxonomy" id="1798002"/>
    <lineage>
        <taxon>Bacteria</taxon>
        <taxon>Candidatus Falkowiibacteriota</taxon>
    </lineage>
</organism>
<feature type="domain" description="SbsA Ig-like" evidence="3">
    <location>
        <begin position="533"/>
        <end position="590"/>
    </location>
</feature>
<dbReference type="InterPro" id="IPR043993">
    <property type="entry name" value="T4SS_pilin"/>
</dbReference>
<dbReference type="AlphaFoldDB" id="A0A1F5SYZ4"/>
<dbReference type="Pfam" id="PF13205">
    <property type="entry name" value="Big_5"/>
    <property type="match status" value="1"/>
</dbReference>
<dbReference type="Pfam" id="PF18895">
    <property type="entry name" value="T4SS_pilin"/>
    <property type="match status" value="1"/>
</dbReference>
<protein>
    <recommendedName>
        <fullName evidence="3">SbsA Ig-like domain-containing protein</fullName>
    </recommendedName>
</protein>
<sequence>MITSLSFSHYKKKGTTVILMLVIASALAGFFLLISPVHAGQAGIVEGTDAVGEATGLGNVDPRIIVARVIRVFLGLLGTIALVLVLYAGFLYMTSGGDPTKVSKAKQILINAFIGLAIIASAFAIVSFIINALAQATGTPGSYGANGYNPPGLGSGGLGGVIQDHYPANNASVPRNTVIMVTFKQPIDPESIIANDSMSCIDIETQAACSSIAPGQNCVCQGDLDISSLGIYRACDTLYPAGSSAPADYSDANRSQPNICNNWTGNEPNDSLFISDGIVSLTPDFKTLVFNPYGNSADSHLGSPFSDVSYFALVTGNVKSFNGNTSIFSGRTDSVYRWKFTTTTNIDVTPPFITTVYPVDLDASGQPIAISNAGGAGFPRNTRVRVDFSEAVIPPVSLVLDATSTGAEFLILDQASSEILNGNITAGINQYRSLVYRPSGSCGDEAPLHNSCGEVVTCFPANATISGLVKSVPVSNLLGNGPTVALYPAGGIVDAALNALDTDGRLGKANGSTSGDNDNFSWNFATSNTFDLVAPTIVSVTPENGADKSSGVEPNSLVSATFSKSLDPSTVTNDNLIIVSDDWNSWFMGSLYCPKQVSADGSIFCLSNDKVAVINHGAFPEAKDNLDVPIIYPKILSGIQDMSGNCFNPCSGPGCGPMNKGQACCGEVEQGINVQEGEFCPY</sequence>
<dbReference type="STRING" id="1798002.A2478_05345"/>
<comment type="caution">
    <text evidence="4">The sequence shown here is derived from an EMBL/GenBank/DDBJ whole genome shotgun (WGS) entry which is preliminary data.</text>
</comment>